<dbReference type="RefSeq" id="WP_003149223.1">
    <property type="nucleotide sequence ID" value="NZ_CAADND010000443.1"/>
</dbReference>
<dbReference type="Proteomes" id="UP000045039">
    <property type="component" value="Unassembled WGS sequence"/>
</dbReference>
<dbReference type="AlphaFoldDB" id="A0A9P1RDC1"/>
<name>A0A9P1RDC1_PSEAI</name>
<evidence type="ECO:0000313" key="1">
    <source>
        <dbReference type="EMBL" id="CRP83167.1"/>
    </source>
</evidence>
<evidence type="ECO:0000313" key="2">
    <source>
        <dbReference type="Proteomes" id="UP000045039"/>
    </source>
</evidence>
<comment type="caution">
    <text evidence="1">The sequence shown here is derived from an EMBL/GenBank/DDBJ whole genome shotgun (WGS) entry which is preliminary data.</text>
</comment>
<organism evidence="1 2">
    <name type="scientific">Pseudomonas aeruginosa</name>
    <dbReference type="NCBI Taxonomy" id="287"/>
    <lineage>
        <taxon>Bacteria</taxon>
        <taxon>Pseudomonadati</taxon>
        <taxon>Pseudomonadota</taxon>
        <taxon>Gammaproteobacteria</taxon>
        <taxon>Pseudomonadales</taxon>
        <taxon>Pseudomonadaceae</taxon>
        <taxon>Pseudomonas</taxon>
    </lineage>
</organism>
<reference evidence="2" key="1">
    <citation type="submission" date="2015-06" db="EMBL/GenBank/DDBJ databases">
        <authorList>
            <person name="Radhakrishnan Rajesh"/>
            <person name="Underwood Anthony"/>
            <person name="Al-Shahib Ali"/>
        </authorList>
    </citation>
    <scope>NUCLEOTIDE SEQUENCE [LARGE SCALE GENOMIC DNA]</scope>
    <source>
        <strain evidence="2">P19_London_7_VIM_2_05_10</strain>
    </source>
</reference>
<proteinExistence type="predicted"/>
<protein>
    <submittedName>
        <fullName evidence="1">Uncharacterized protein</fullName>
    </submittedName>
</protein>
<gene>
    <name evidence="1" type="ORF">PAERUG_P19_London_7_VIM_2_05_10_05715</name>
</gene>
<accession>A0A9P1RDC1</accession>
<sequence length="154" mass="16251">MALTIDSVICPGCAEELPKRNRGCSHCGYEDNDRGRLLSLRELAQLPSFPDQAGAQFNGVSPRFIATAIAAAQGSMPIHATAITSCKNCGSRDLAWQTHSVVRGAAQDGRLKVGEVVCQFVFGCNHCSETLAVLSADRVADMMNAAQNGEASAP</sequence>
<dbReference type="EMBL" id="CVVU01000245">
    <property type="protein sequence ID" value="CRP83167.1"/>
    <property type="molecule type" value="Genomic_DNA"/>
</dbReference>